<comment type="caution">
    <text evidence="6">The sequence shown here is derived from an EMBL/GenBank/DDBJ whole genome shotgun (WGS) entry which is preliminary data.</text>
</comment>
<dbReference type="Pfam" id="PF04666">
    <property type="entry name" value="MGAT4_cons"/>
    <property type="match status" value="1"/>
</dbReference>
<dbReference type="AlphaFoldDB" id="A0AAN8NUZ7"/>
<dbReference type="InterPro" id="IPR006759">
    <property type="entry name" value="Glyco_transf_54"/>
</dbReference>
<feature type="domain" description="MGAT4 conserved region" evidence="4">
    <location>
        <begin position="117"/>
        <end position="394"/>
    </location>
</feature>
<keyword evidence="3" id="KW-0808">Transferase</keyword>
<gene>
    <name evidence="6" type="ORF">RUM43_002616</name>
</gene>
<evidence type="ECO:0000259" key="4">
    <source>
        <dbReference type="Pfam" id="PF04666"/>
    </source>
</evidence>
<proteinExistence type="predicted"/>
<dbReference type="GO" id="GO:0005795">
    <property type="term" value="C:Golgi stack"/>
    <property type="evidence" value="ECO:0007669"/>
    <property type="project" value="TreeGrafter"/>
</dbReference>
<dbReference type="GO" id="GO:0005793">
    <property type="term" value="C:endoplasmic reticulum-Golgi intermediate compartment"/>
    <property type="evidence" value="ECO:0007669"/>
    <property type="project" value="TreeGrafter"/>
</dbReference>
<dbReference type="EMBL" id="JAWJWE010000036">
    <property type="protein sequence ID" value="KAK6628800.1"/>
    <property type="molecule type" value="Genomic_DNA"/>
</dbReference>
<evidence type="ECO:0000313" key="6">
    <source>
        <dbReference type="EMBL" id="KAK6628800.1"/>
    </source>
</evidence>
<evidence type="ECO:0000256" key="2">
    <source>
        <dbReference type="ARBA" id="ARBA00022676"/>
    </source>
</evidence>
<dbReference type="GO" id="GO:0006487">
    <property type="term" value="P:protein N-linked glycosylation"/>
    <property type="evidence" value="ECO:0007669"/>
    <property type="project" value="TreeGrafter"/>
</dbReference>
<evidence type="ECO:0008006" key="8">
    <source>
        <dbReference type="Google" id="ProtNLM"/>
    </source>
</evidence>
<accession>A0AAN8NUZ7</accession>
<feature type="domain" description="MGAT4 A/B/C C-terminal" evidence="5">
    <location>
        <begin position="408"/>
        <end position="534"/>
    </location>
</feature>
<evidence type="ECO:0000256" key="3">
    <source>
        <dbReference type="ARBA" id="ARBA00022679"/>
    </source>
</evidence>
<name>A0AAN8NUZ7_POLSC</name>
<sequence length="569" mass="64628">MAMNPVGSLRRRPGLVGLLIAIPCIIILLTSSPDMTSEHALAERLADLQMKLQQFNSMHRAQREEVQVLSHHLAQFLLNAQADNVTMRTLETALSPEIRLLLQNVTGLHGTGELLRLPSIYHFLPHLLESPSSLRLGFQLSKGRSGVSIVLGIPSVKREYQTYVLGTLRNLVNCMNPKERNDTLIVVLIAETDMDYVIHISNQIEIQFAEHLHSGLIDVIAPHSSYYPDLNNLKQTLGDSPERVKWRSKQNLDFALLMMYCQSKATFYVQLEDDILAKKNFITTMKTFALKKIAKKDPWFVLVFCQLGFIGKMFRCVELPMVIQFFLMFFNDKPVDWLLDDLLTTRVCRMDLQPKDCKVVKTKLWVTYKPSLFQHIGTHSSLKGKVQKLKDKQFGKVTLFHPHWNPEAKVESVIKHYKDHSFERAYKGTTFFWGLKPYAGDVLTITFDVPTTITGYLFRSGNIEHPNDMFVNTTVEALPVASVLGNSTADGYVVLGEFDSGGIARGHVHVNVGPIKVLRLHVHSDIDNWVILSEILIEKEKRRYLEDGERGKEGEGEGGLPHPFWISKV</sequence>
<evidence type="ECO:0000313" key="7">
    <source>
        <dbReference type="Proteomes" id="UP001372834"/>
    </source>
</evidence>
<evidence type="ECO:0000259" key="5">
    <source>
        <dbReference type="Pfam" id="PF23524"/>
    </source>
</evidence>
<keyword evidence="2" id="KW-0328">Glycosyltransferase</keyword>
<dbReference type="InterPro" id="IPR056576">
    <property type="entry name" value="MGAT4_A/B/C_C"/>
</dbReference>
<dbReference type="InterPro" id="IPR057279">
    <property type="entry name" value="MGAT4"/>
</dbReference>
<dbReference type="PANTHER" id="PTHR12062:SF9">
    <property type="entry name" value="ALPHA-1,3-MANNOSYL-GLYCOPROTEIN 4-BETA-N-ACETYLGLUCOSAMINYLTRANSFERASE A, ISOFORM A"/>
    <property type="match status" value="1"/>
</dbReference>
<dbReference type="Proteomes" id="UP001372834">
    <property type="component" value="Unassembled WGS sequence"/>
</dbReference>
<protein>
    <recommendedName>
        <fullName evidence="8">Alpha-1,3-mannosyl-glycoprotein 4-beta-N-acetylglucosaminyltransferase B</fullName>
    </recommendedName>
</protein>
<organism evidence="6 7">
    <name type="scientific">Polyplax serrata</name>
    <name type="common">Common mouse louse</name>
    <dbReference type="NCBI Taxonomy" id="468196"/>
    <lineage>
        <taxon>Eukaryota</taxon>
        <taxon>Metazoa</taxon>
        <taxon>Ecdysozoa</taxon>
        <taxon>Arthropoda</taxon>
        <taxon>Hexapoda</taxon>
        <taxon>Insecta</taxon>
        <taxon>Pterygota</taxon>
        <taxon>Neoptera</taxon>
        <taxon>Paraneoptera</taxon>
        <taxon>Psocodea</taxon>
        <taxon>Troctomorpha</taxon>
        <taxon>Phthiraptera</taxon>
        <taxon>Anoplura</taxon>
        <taxon>Polyplacidae</taxon>
        <taxon>Polyplax</taxon>
    </lineage>
</organism>
<dbReference type="Pfam" id="PF23524">
    <property type="entry name" value="MGAT4A_C"/>
    <property type="match status" value="1"/>
</dbReference>
<comment type="pathway">
    <text evidence="1">Protein modification; protein glycosylation.</text>
</comment>
<evidence type="ECO:0000256" key="1">
    <source>
        <dbReference type="ARBA" id="ARBA00004922"/>
    </source>
</evidence>
<reference evidence="6 7" key="1">
    <citation type="submission" date="2023-10" db="EMBL/GenBank/DDBJ databases">
        <title>Genomes of two closely related lineages of the louse Polyplax serrata with different host specificities.</title>
        <authorList>
            <person name="Martinu J."/>
            <person name="Tarabai H."/>
            <person name="Stefka J."/>
            <person name="Hypsa V."/>
        </authorList>
    </citation>
    <scope>NUCLEOTIDE SEQUENCE [LARGE SCALE GENOMIC DNA]</scope>
    <source>
        <strain evidence="6">HR10_N</strain>
    </source>
</reference>
<dbReference type="GO" id="GO:0008375">
    <property type="term" value="F:acetylglucosaminyltransferase activity"/>
    <property type="evidence" value="ECO:0007669"/>
    <property type="project" value="TreeGrafter"/>
</dbReference>
<dbReference type="PANTHER" id="PTHR12062">
    <property type="entry name" value="N-ACETYLGLUCOSAMINYLTRANSFERASE VI"/>
    <property type="match status" value="1"/>
</dbReference>
<dbReference type="GO" id="GO:0005783">
    <property type="term" value="C:endoplasmic reticulum"/>
    <property type="evidence" value="ECO:0007669"/>
    <property type="project" value="TreeGrafter"/>
</dbReference>